<comment type="caution">
    <text evidence="1">The sequence shown here is derived from an EMBL/GenBank/DDBJ whole genome shotgun (WGS) entry which is preliminary data.</text>
</comment>
<evidence type="ECO:0000313" key="1">
    <source>
        <dbReference type="EMBL" id="MDT9599154.1"/>
    </source>
</evidence>
<keyword evidence="2" id="KW-1185">Reference proteome</keyword>
<gene>
    <name evidence="1" type="ORF">RQX22_09355</name>
</gene>
<accession>A0ABU3Q6Y5</accession>
<protein>
    <submittedName>
        <fullName evidence="1">Uncharacterized protein</fullName>
    </submittedName>
</protein>
<sequence length="60" mass="6752">MRNDDRDYHVQRARAELDSAYRAPNNEAAASHLRLSALHMERARSLGSVARPHRLQAVSG</sequence>
<reference evidence="1 2" key="1">
    <citation type="submission" date="2023-05" db="EMBL/GenBank/DDBJ databases">
        <authorList>
            <person name="Guo Y."/>
        </authorList>
    </citation>
    <scope>NUCLEOTIDE SEQUENCE [LARGE SCALE GENOMIC DNA]</scope>
    <source>
        <strain evidence="1 2">GR2756</strain>
    </source>
</reference>
<dbReference type="Proteomes" id="UP001259572">
    <property type="component" value="Unassembled WGS sequence"/>
</dbReference>
<dbReference type="EMBL" id="JAVUPU010000004">
    <property type="protein sequence ID" value="MDT9599154.1"/>
    <property type="molecule type" value="Genomic_DNA"/>
</dbReference>
<name>A0ABU3Q6Y5_9SPHN</name>
<dbReference type="RefSeq" id="WP_315725830.1">
    <property type="nucleotide sequence ID" value="NZ_JAVUPU010000004.1"/>
</dbReference>
<proteinExistence type="predicted"/>
<organism evidence="1 2">
    <name type="scientific">Sphingosinicella rhizophila</name>
    <dbReference type="NCBI Taxonomy" id="3050082"/>
    <lineage>
        <taxon>Bacteria</taxon>
        <taxon>Pseudomonadati</taxon>
        <taxon>Pseudomonadota</taxon>
        <taxon>Alphaproteobacteria</taxon>
        <taxon>Sphingomonadales</taxon>
        <taxon>Sphingosinicellaceae</taxon>
        <taxon>Sphingosinicella</taxon>
    </lineage>
</organism>
<evidence type="ECO:0000313" key="2">
    <source>
        <dbReference type="Proteomes" id="UP001259572"/>
    </source>
</evidence>